<evidence type="ECO:0000313" key="3">
    <source>
        <dbReference type="Proteomes" id="UP000314294"/>
    </source>
</evidence>
<dbReference type="EMBL" id="SRLO01012650">
    <property type="protein sequence ID" value="TNN25405.1"/>
    <property type="molecule type" value="Genomic_DNA"/>
</dbReference>
<organism evidence="2 3">
    <name type="scientific">Liparis tanakae</name>
    <name type="common">Tanaka's snailfish</name>
    <dbReference type="NCBI Taxonomy" id="230148"/>
    <lineage>
        <taxon>Eukaryota</taxon>
        <taxon>Metazoa</taxon>
        <taxon>Chordata</taxon>
        <taxon>Craniata</taxon>
        <taxon>Vertebrata</taxon>
        <taxon>Euteleostomi</taxon>
        <taxon>Actinopterygii</taxon>
        <taxon>Neopterygii</taxon>
        <taxon>Teleostei</taxon>
        <taxon>Neoteleostei</taxon>
        <taxon>Acanthomorphata</taxon>
        <taxon>Eupercaria</taxon>
        <taxon>Perciformes</taxon>
        <taxon>Cottioidei</taxon>
        <taxon>Cottales</taxon>
        <taxon>Liparidae</taxon>
        <taxon>Liparis</taxon>
    </lineage>
</organism>
<feature type="compositionally biased region" description="Polar residues" evidence="1">
    <location>
        <begin position="9"/>
        <end position="23"/>
    </location>
</feature>
<keyword evidence="3" id="KW-1185">Reference proteome</keyword>
<sequence>MPGSGRTLAITSSWTRSSGTLPSTAVPRKPGDNIRDLGSGNPVRGLRPNSGCEAWADWTFFSGGKRGGEGPFFRSFEPGSRQGPRGYRIMSYMPASGRTLAIRQN</sequence>
<comment type="caution">
    <text evidence="2">The sequence shown here is derived from an EMBL/GenBank/DDBJ whole genome shotgun (WGS) entry which is preliminary data.</text>
</comment>
<evidence type="ECO:0000256" key="1">
    <source>
        <dbReference type="SAM" id="MobiDB-lite"/>
    </source>
</evidence>
<proteinExistence type="predicted"/>
<gene>
    <name evidence="2" type="ORF">EYF80_064466</name>
</gene>
<protein>
    <submittedName>
        <fullName evidence="2">Uncharacterized protein</fullName>
    </submittedName>
</protein>
<dbReference type="Proteomes" id="UP000314294">
    <property type="component" value="Unassembled WGS sequence"/>
</dbReference>
<dbReference type="AlphaFoldDB" id="A0A4Z2E9H0"/>
<feature type="region of interest" description="Disordered" evidence="1">
    <location>
        <begin position="1"/>
        <end position="45"/>
    </location>
</feature>
<reference evidence="2 3" key="1">
    <citation type="submission" date="2019-03" db="EMBL/GenBank/DDBJ databases">
        <title>First draft genome of Liparis tanakae, snailfish: a comprehensive survey of snailfish specific genes.</title>
        <authorList>
            <person name="Kim W."/>
            <person name="Song I."/>
            <person name="Jeong J.-H."/>
            <person name="Kim D."/>
            <person name="Kim S."/>
            <person name="Ryu S."/>
            <person name="Song J.Y."/>
            <person name="Lee S.K."/>
        </authorList>
    </citation>
    <scope>NUCLEOTIDE SEQUENCE [LARGE SCALE GENOMIC DNA]</scope>
    <source>
        <tissue evidence="2">Muscle</tissue>
    </source>
</reference>
<name>A0A4Z2E9H0_9TELE</name>
<evidence type="ECO:0000313" key="2">
    <source>
        <dbReference type="EMBL" id="TNN25405.1"/>
    </source>
</evidence>
<accession>A0A4Z2E9H0</accession>